<dbReference type="Gene3D" id="3.30.420.10">
    <property type="entry name" value="Ribonuclease H-like superfamily/Ribonuclease H"/>
    <property type="match status" value="1"/>
</dbReference>
<proteinExistence type="predicted"/>
<reference evidence="5 6" key="1">
    <citation type="journal article" date="2012" name="Eukaryot. Cell">
        <title>Genome sequence of the Trichosporon asahii environmental strain CBS 8904.</title>
        <authorList>
            <person name="Yang R.Y."/>
            <person name="Li H.T."/>
            <person name="Zhu H."/>
            <person name="Zhou G.P."/>
            <person name="Wang M."/>
            <person name="Wang L."/>
        </authorList>
    </citation>
    <scope>NUCLEOTIDE SEQUENCE [LARGE SCALE GENOMIC DNA]</scope>
    <source>
        <strain evidence="5 6">CBS 8904</strain>
    </source>
</reference>
<dbReference type="PANTHER" id="PTHR11439:SF467">
    <property type="entry name" value="INTEGRASE CATALYTIC DOMAIN-CONTAINING PROTEIN"/>
    <property type="match status" value="1"/>
</dbReference>
<evidence type="ECO:0000259" key="4">
    <source>
        <dbReference type="PROSITE" id="PS50994"/>
    </source>
</evidence>
<evidence type="ECO:0000256" key="1">
    <source>
        <dbReference type="ARBA" id="ARBA00022750"/>
    </source>
</evidence>
<evidence type="ECO:0000313" key="6">
    <source>
        <dbReference type="Proteomes" id="UP000006757"/>
    </source>
</evidence>
<dbReference type="CDD" id="cd09272">
    <property type="entry name" value="RNase_HI_RT_Ty1"/>
    <property type="match status" value="1"/>
</dbReference>
<dbReference type="InterPro" id="IPR001584">
    <property type="entry name" value="Integrase_cat-core"/>
</dbReference>
<dbReference type="PROSITE" id="PS50994">
    <property type="entry name" value="INTEGRASE"/>
    <property type="match status" value="1"/>
</dbReference>
<dbReference type="GO" id="GO:0005634">
    <property type="term" value="C:nucleus"/>
    <property type="evidence" value="ECO:0007669"/>
    <property type="project" value="UniProtKB-ARBA"/>
</dbReference>
<feature type="compositionally biased region" description="Low complexity" evidence="3">
    <location>
        <begin position="1108"/>
        <end position="1150"/>
    </location>
</feature>
<evidence type="ECO:0000313" key="5">
    <source>
        <dbReference type="EMBL" id="EKD03405.1"/>
    </source>
</evidence>
<dbReference type="HOGENOM" id="CLU_001650_5_0_1"/>
<feature type="region of interest" description="Disordered" evidence="3">
    <location>
        <begin position="482"/>
        <end position="509"/>
    </location>
</feature>
<dbReference type="Proteomes" id="UP000006757">
    <property type="component" value="Unassembled WGS sequence"/>
</dbReference>
<keyword evidence="6" id="KW-1185">Reference proteome</keyword>
<dbReference type="SUPFAM" id="SSF56672">
    <property type="entry name" value="DNA/RNA polymerases"/>
    <property type="match status" value="1"/>
</dbReference>
<evidence type="ECO:0000256" key="3">
    <source>
        <dbReference type="SAM" id="MobiDB-lite"/>
    </source>
</evidence>
<feature type="compositionally biased region" description="Low complexity" evidence="3">
    <location>
        <begin position="118"/>
        <end position="136"/>
    </location>
</feature>
<keyword evidence="1" id="KW-0645">Protease</keyword>
<dbReference type="eggNOG" id="KOG0017">
    <property type="taxonomic scope" value="Eukaryota"/>
</dbReference>
<dbReference type="GO" id="GO:0015074">
    <property type="term" value="P:DNA integration"/>
    <property type="evidence" value="ECO:0007669"/>
    <property type="project" value="InterPro"/>
</dbReference>
<feature type="region of interest" description="Disordered" evidence="3">
    <location>
        <begin position="1052"/>
        <end position="1184"/>
    </location>
</feature>
<dbReference type="GO" id="GO:0003723">
    <property type="term" value="F:RNA binding"/>
    <property type="evidence" value="ECO:0007669"/>
    <property type="project" value="UniProtKB-KW"/>
</dbReference>
<feature type="compositionally biased region" description="Polar residues" evidence="3">
    <location>
        <begin position="152"/>
        <end position="174"/>
    </location>
</feature>
<comment type="caution">
    <text evidence="5">The sequence shown here is derived from an EMBL/GenBank/DDBJ whole genome shotgun (WGS) entry which is preliminary data.</text>
</comment>
<dbReference type="SUPFAM" id="SSF53098">
    <property type="entry name" value="Ribonuclease H-like"/>
    <property type="match status" value="1"/>
</dbReference>
<dbReference type="PANTHER" id="PTHR11439">
    <property type="entry name" value="GAG-POL-RELATED RETROTRANSPOSON"/>
    <property type="match status" value="1"/>
</dbReference>
<dbReference type="InterPro" id="IPR013103">
    <property type="entry name" value="RVT_2"/>
</dbReference>
<dbReference type="InParanoid" id="K1VH08"/>
<dbReference type="InterPro" id="IPR012337">
    <property type="entry name" value="RNaseH-like_sf"/>
</dbReference>
<protein>
    <submittedName>
        <fullName evidence="5">Polyprotein</fullName>
    </submittedName>
</protein>
<dbReference type="GO" id="GO:0004190">
    <property type="term" value="F:aspartic-type endopeptidase activity"/>
    <property type="evidence" value="ECO:0007669"/>
    <property type="project" value="UniProtKB-KW"/>
</dbReference>
<gene>
    <name evidence="5" type="ORF">A1Q2_02292</name>
</gene>
<organism evidence="5 6">
    <name type="scientific">Trichosporon asahii var. asahii (strain CBS 8904)</name>
    <name type="common">Yeast</name>
    <dbReference type="NCBI Taxonomy" id="1220162"/>
    <lineage>
        <taxon>Eukaryota</taxon>
        <taxon>Fungi</taxon>
        <taxon>Dikarya</taxon>
        <taxon>Basidiomycota</taxon>
        <taxon>Agaricomycotina</taxon>
        <taxon>Tremellomycetes</taxon>
        <taxon>Trichosporonales</taxon>
        <taxon>Trichosporonaceae</taxon>
        <taxon>Trichosporon</taxon>
    </lineage>
</organism>
<feature type="region of interest" description="Disordered" evidence="3">
    <location>
        <begin position="118"/>
        <end position="178"/>
    </location>
</feature>
<keyword evidence="1" id="KW-0378">Hydrolase</keyword>
<dbReference type="EMBL" id="AMBO01000252">
    <property type="protein sequence ID" value="EKD03405.1"/>
    <property type="molecule type" value="Genomic_DNA"/>
</dbReference>
<accession>K1VH08</accession>
<evidence type="ECO:0000256" key="2">
    <source>
        <dbReference type="ARBA" id="ARBA00022884"/>
    </source>
</evidence>
<dbReference type="InterPro" id="IPR054722">
    <property type="entry name" value="PolX-like_BBD"/>
</dbReference>
<dbReference type="Pfam" id="PF22936">
    <property type="entry name" value="Pol_BBD"/>
    <property type="match status" value="1"/>
</dbReference>
<dbReference type="STRING" id="1220162.K1VH08"/>
<name>K1VH08_TRIAC</name>
<dbReference type="InterPro" id="IPR036397">
    <property type="entry name" value="RNaseH_sf"/>
</dbReference>
<dbReference type="Pfam" id="PF07727">
    <property type="entry name" value="RVT_2"/>
    <property type="match status" value="1"/>
</dbReference>
<keyword evidence="2" id="KW-0694">RNA-binding</keyword>
<dbReference type="OMA" id="GHANARQ"/>
<feature type="domain" description="Integrase catalytic" evidence="4">
    <location>
        <begin position="815"/>
        <end position="986"/>
    </location>
</feature>
<dbReference type="InterPro" id="IPR043502">
    <property type="entry name" value="DNA/RNA_pol_sf"/>
</dbReference>
<keyword evidence="1" id="KW-0064">Aspartyl protease</keyword>
<sequence>MNVSLADRRTVEEQLRSYYFGIEPLTGHANARQWADQIATWLRAKGQAGSTMLGHYKEPFRRDYETASDDLKKVIRPEGERAGDNEPRGLQIDPAYVPAGSDTSTFFPRGVAWTAVPSSATAQPEAPAPAARATRASGNRDPAPHLDDTVSEGGTPTQRRASPTQYTITPTSTRPPALPESQRFLTELDRRTWREWAKWENMTRAAILSTVHGSLATVLNRCWDSHEMYKHIMAEYFKPTAELYQTILSQFSNLRLDYPCSAAGMLGYLNDFLAIVKDAEECQFTLSEEEKIGRLLGGMNPNHYATFSNLTILLADVNDAPLDFDRHVAIFRKMISRQATGEAMDSHPMYYSYTASPAPRQTSYTDARFGQNTLYQQAPPQQASTSPYQTFTPRFRPTTHAQMQNPTQPQQHPQYQTTNQYPAWSGPLREAIANLFCTWCERTGHTWQECRQRLQGRPSKRMTVRGGQLEMQKYLERQAMQGTRPSYQPYQRPPARPQPGNNRAGPINTSVQAPTANIAEQAPLNFGTPHLDDSVDPEMDAQTSGPSHDISFQETVNFVDDAYDNYDLPYTEQDFRKGAVMNVTYDGAASTPAVTDASDWQRTAQQSIVHNRAAVPVEYVLDSGASSHIVRDPCLLTNIRPVRPIHFTSAALNHSFSSGRVGTLTIRFNPYTVALIHDVYLCTGISRNLLSAKKLIDNKWVVLLNDDQVVFRGVKVAIGWPSNIAVIRMHTQRNEPHLVLATKAHYGNPIIDSSPRKSPLHSIHERLAHTSRTALLRLAKEGKISLSHKMATEDAFRVTDCYSCVAGTLHRLPSKGEGPRALSQQADTLQCDFAGPFTESESGHFTQALFMKTDFTNIGFAFPCKQKNQDTMVRYLGFVIRHLRLRGVTIALVCANNAFDVPAVKQVCHGQGVAMRFSPPYEHNVTGQIERFIGVVKSRARAVMLATPFPSKFWDYAINYVVDVINMTSQSGIPDMSPWEIWSGRKPHLDKIRQFGQFVLAHISLDTGRRAKNDLDQPVNQLGRHLGFDRESSGYKVRLEVNGHVITTAQVRTGPPYPLSTPLRPTTFTPDTHPRGVPVLRNDGDDPLALEPTGPIIPPLLRKHLQHTATGHSPAASTAAAPGGSTSADPPAEQQAPTTATAQPGASPQQSHALHFAPGRPPDDTHNCGDHPLNFTPSVQHAEDTSDSHFALAAIGQHIATQVPTPGAPRNYRQAMKTPEAHLWQQAYDSEIAQLRARGTWRECVAPPGVPLIPSVTVAKEKKDKDGNVIGRKMRICAMGSRQVQGRDYLESYASVCDASIMRGMIAFAAHNDMELEHADAIAAFLNPDLDKPVYMRFPSGYVPLDPQSNCLKLLKGLYGLPQSGNLWQEMATNALVSLRFQPIPQSDCLFQRDTGTPEHIRVALYVDDMLGAGKTHDLLDNFWDKLNEKFAITKLGPVQHLLGMTIERDRFSRTIFITQMPYVKEILQRFPSFNRTVGKHTPLPASADLYASSAAITDAKRLTEYKAVVGSLQWAAIISRPDIAFTAAWLGRYGSKPTELHMELAYHCLSYLHHTCDWGFVLGGTSDITVLRAFSDASYACDRKDTRQSTTGSIIMLGDSLVDGKSKRQRCVTKSTGEAEYVAGSDTAANVAFWIQLMDAFGQPARRPASLYIDNASAVCMATNGKISRATRHIDVAYHFVKQFVRQGQLRVERVGTKDQVADILTKPLSPQLHDAHCRRLRIGPWRDYSTTAPTPSNPTT</sequence>